<protein>
    <submittedName>
        <fullName evidence="2">DUF3105 domain-containing protein</fullName>
    </submittedName>
</protein>
<feature type="region of interest" description="Disordered" evidence="1">
    <location>
        <begin position="147"/>
        <end position="168"/>
    </location>
</feature>
<dbReference type="RefSeq" id="WP_166398744.1">
    <property type="nucleotide sequence ID" value="NZ_CP045122.1"/>
</dbReference>
<dbReference type="Proteomes" id="UP000502706">
    <property type="component" value="Plasmid unnamed1"/>
</dbReference>
<dbReference type="EMBL" id="CP045122">
    <property type="protein sequence ID" value="QIN81031.1"/>
    <property type="molecule type" value="Genomic_DNA"/>
</dbReference>
<keyword evidence="3" id="KW-1185">Reference proteome</keyword>
<keyword evidence="2" id="KW-0614">Plasmid</keyword>
<evidence type="ECO:0000313" key="3">
    <source>
        <dbReference type="Proteomes" id="UP000502706"/>
    </source>
</evidence>
<evidence type="ECO:0000313" key="2">
    <source>
        <dbReference type="EMBL" id="QIN81031.1"/>
    </source>
</evidence>
<sequence>MLAVLAAFVAVVVIDMGSGGGGEPAGVEEFEVEQGHTPDAVDYEQSPPVGGEHNDVWQNAAFYEEPVQNETAVHTMEHGAVWITYSPDLPQEGKDGLRELVEGRDCLMASPYADLPADTPIVASAWGKQLSVESADDPKLQEFVQSFRRGPQTPEPGAACTGGTAETA</sequence>
<dbReference type="AlphaFoldDB" id="A0A6G8Q3H4"/>
<reference evidence="2 3" key="1">
    <citation type="submission" date="2019-10" db="EMBL/GenBank/DDBJ databases">
        <title>Rubrobacter sp nov SCSIO 52915 isolated from a deep-sea sediment in the South China Sea.</title>
        <authorList>
            <person name="Chen R.W."/>
        </authorList>
    </citation>
    <scope>NUCLEOTIDE SEQUENCE [LARGE SCALE GENOMIC DNA]</scope>
    <source>
        <strain evidence="2 3">SCSIO 52915</strain>
        <plasmid evidence="2 3">unnamed1</plasmid>
    </source>
</reference>
<proteinExistence type="predicted"/>
<gene>
    <name evidence="2" type="ORF">GBA65_21540</name>
</gene>
<dbReference type="InterPro" id="IPR021454">
    <property type="entry name" value="DUF3105"/>
</dbReference>
<organism evidence="2 3">
    <name type="scientific">Rubrobacter marinus</name>
    <dbReference type="NCBI Taxonomy" id="2653852"/>
    <lineage>
        <taxon>Bacteria</taxon>
        <taxon>Bacillati</taxon>
        <taxon>Actinomycetota</taxon>
        <taxon>Rubrobacteria</taxon>
        <taxon>Rubrobacterales</taxon>
        <taxon>Rubrobacteraceae</taxon>
        <taxon>Rubrobacter</taxon>
    </lineage>
</organism>
<feature type="compositionally biased region" description="Low complexity" evidence="1">
    <location>
        <begin position="155"/>
        <end position="168"/>
    </location>
</feature>
<dbReference type="KEGG" id="rmar:GBA65_21540"/>
<geneLocation type="plasmid" evidence="2 3">
    <name>unnamed1</name>
</geneLocation>
<evidence type="ECO:0000256" key="1">
    <source>
        <dbReference type="SAM" id="MobiDB-lite"/>
    </source>
</evidence>
<accession>A0A6G8Q3H4</accession>
<name>A0A6G8Q3H4_9ACTN</name>
<dbReference type="Pfam" id="PF11303">
    <property type="entry name" value="DUF3105"/>
    <property type="match status" value="1"/>
</dbReference>